<protein>
    <submittedName>
        <fullName evidence="1">Uncharacterized protein</fullName>
    </submittedName>
</protein>
<evidence type="ECO:0000313" key="2">
    <source>
        <dbReference type="Proteomes" id="UP001175228"/>
    </source>
</evidence>
<evidence type="ECO:0000313" key="1">
    <source>
        <dbReference type="EMBL" id="KAK0480459.1"/>
    </source>
</evidence>
<dbReference type="EMBL" id="JAUEPU010000080">
    <property type="protein sequence ID" value="KAK0480459.1"/>
    <property type="molecule type" value="Genomic_DNA"/>
</dbReference>
<organism evidence="1 2">
    <name type="scientific">Armillaria luteobubalina</name>
    <dbReference type="NCBI Taxonomy" id="153913"/>
    <lineage>
        <taxon>Eukaryota</taxon>
        <taxon>Fungi</taxon>
        <taxon>Dikarya</taxon>
        <taxon>Basidiomycota</taxon>
        <taxon>Agaricomycotina</taxon>
        <taxon>Agaricomycetes</taxon>
        <taxon>Agaricomycetidae</taxon>
        <taxon>Agaricales</taxon>
        <taxon>Marasmiineae</taxon>
        <taxon>Physalacriaceae</taxon>
        <taxon>Armillaria</taxon>
    </lineage>
</organism>
<gene>
    <name evidence="1" type="ORF">EDD18DRAFT_1113444</name>
</gene>
<reference evidence="1" key="1">
    <citation type="submission" date="2023-06" db="EMBL/GenBank/DDBJ databases">
        <authorList>
            <consortium name="Lawrence Berkeley National Laboratory"/>
            <person name="Ahrendt S."/>
            <person name="Sahu N."/>
            <person name="Indic B."/>
            <person name="Wong-Bajracharya J."/>
            <person name="Merenyi Z."/>
            <person name="Ke H.-M."/>
            <person name="Monk M."/>
            <person name="Kocsube S."/>
            <person name="Drula E."/>
            <person name="Lipzen A."/>
            <person name="Balint B."/>
            <person name="Henrissat B."/>
            <person name="Andreopoulos B."/>
            <person name="Martin F.M."/>
            <person name="Harder C.B."/>
            <person name="Rigling D."/>
            <person name="Ford K.L."/>
            <person name="Foster G.D."/>
            <person name="Pangilinan J."/>
            <person name="Papanicolaou A."/>
            <person name="Barry K."/>
            <person name="LaButti K."/>
            <person name="Viragh M."/>
            <person name="Koriabine M."/>
            <person name="Yan M."/>
            <person name="Riley R."/>
            <person name="Champramary S."/>
            <person name="Plett K.L."/>
            <person name="Tsai I.J."/>
            <person name="Slot J."/>
            <person name="Sipos G."/>
            <person name="Plett J."/>
            <person name="Nagy L.G."/>
            <person name="Grigoriev I.V."/>
        </authorList>
    </citation>
    <scope>NUCLEOTIDE SEQUENCE</scope>
    <source>
        <strain evidence="1">HWK02</strain>
    </source>
</reference>
<dbReference type="Proteomes" id="UP001175228">
    <property type="component" value="Unassembled WGS sequence"/>
</dbReference>
<accession>A0AA39PAI3</accession>
<keyword evidence="2" id="KW-1185">Reference proteome</keyword>
<dbReference type="AlphaFoldDB" id="A0AA39PAI3"/>
<sequence length="340" mass="37622">MQEAIDGLRDMEASLFHSGNYLITQVAICVPSRKETTLATLEPLHNAAVDFIAPIVTILTHLPAVIDYFSCALGSQPIPESSSAFVSRLYRTMLSNAQLARDAFPPLSAAILGVETPLVTELRGSHGLETFLRALTYCHGAMRYLDTVVEFTVRLGDFISAKERMGGLKGRENIAKGLSDIGKSALQNTDHVVDHPYGLGQKGDAGRISRLQDHHVDKAHDILVASMVFARCLTSASALFRSMKDLHVCLSSTWRRCPTAKVTLNEVWFREGYLALEAHDGMYENHKIHYIHLNCKASVGTGMQAGIYHEIEQHSFDNPKFCTDNNVNYVKAKRYNSAIT</sequence>
<comment type="caution">
    <text evidence="1">The sequence shown here is derived from an EMBL/GenBank/DDBJ whole genome shotgun (WGS) entry which is preliminary data.</text>
</comment>
<name>A0AA39PAI3_9AGAR</name>
<proteinExistence type="predicted"/>